<dbReference type="GeneID" id="40725165"/>
<accession>A0A4V6EU05</accession>
<dbReference type="Proteomes" id="UP000306050">
    <property type="component" value="Chromosome SGRAM_14"/>
</dbReference>
<evidence type="ECO:0000256" key="3">
    <source>
        <dbReference type="ARBA" id="ARBA00023159"/>
    </source>
</evidence>
<feature type="compositionally biased region" description="Basic and acidic residues" evidence="6">
    <location>
        <begin position="204"/>
        <end position="232"/>
    </location>
</feature>
<dbReference type="GO" id="GO:0003677">
    <property type="term" value="F:DNA binding"/>
    <property type="evidence" value="ECO:0007669"/>
    <property type="project" value="UniProtKB-KW"/>
</dbReference>
<evidence type="ECO:0000313" key="8">
    <source>
        <dbReference type="EMBL" id="TKY88639.1"/>
    </source>
</evidence>
<dbReference type="EMBL" id="SRRM01000007">
    <property type="protein sequence ID" value="TKY88639.1"/>
    <property type="molecule type" value="Genomic_DNA"/>
</dbReference>
<feature type="compositionally biased region" description="Basic and acidic residues" evidence="6">
    <location>
        <begin position="48"/>
        <end position="63"/>
    </location>
</feature>
<evidence type="ECO:0000256" key="6">
    <source>
        <dbReference type="SAM" id="MobiDB-lite"/>
    </source>
</evidence>
<protein>
    <recommendedName>
        <fullName evidence="7">BHLH domain-containing protein</fullName>
    </recommendedName>
</protein>
<dbReference type="GO" id="GO:0045944">
    <property type="term" value="P:positive regulation of transcription by RNA polymerase II"/>
    <property type="evidence" value="ECO:0007669"/>
    <property type="project" value="TreeGrafter"/>
</dbReference>
<sequence length="639" mass="70267">MFPHRASEGDRTTLPPISSLSSHESADTGRAEPHARETGPRFPMRADGAVRERPPPPASEHRQTPPTGLLQRPPQQQQQQQQQQREMEPLRAGAYPRLDDEPYGPRPNSRMQHHVPPPPPFHRDLERGTPPTDEGAWRSYDRPDPRFGAKDPYSPNMQPAPYGSRDDARSAPWQRPSDDPHRPRMQATPVGMRDDGSWRPGAASRDRPDLHPDAFAHERPREEDRWHGERPPRPMYPYENGPGFAGVPPYPHDARSAGRTLDADPAEASRRIRRRATTSLMEEEQMAPRHPPAGARPYRPETYSPPELRSHSADPNRPPSRPGMMVGMEPPRPSSTLGVMPGASAAAAVSSAGAPPASTTTNTVNANRRVAHLLSEQKRRESINTGFEELRQAIPACRDGQDSKATILKRALEYIRELESVVERQHRPSLEGHVFGGGYSNRSPPDDKDDVRRFGRPGGDEDRRGASGGRQLTGGSSSSSGSDAGNAPRIGGLPSTAFTSAPHVYGAASTSASAPHRMREYRDYGSPHLSPPNVDGEQAEVNARAVNGCDDVRGPSAAKRWADDSDDDQRSPSRRRVSDSDKDGVMHHAPAGAHYLIARPPPVAHSRSPLQRSPKLEPPPRDWQARLKSKSLVDSAVRV</sequence>
<evidence type="ECO:0000313" key="9">
    <source>
        <dbReference type="Proteomes" id="UP000306050"/>
    </source>
</evidence>
<dbReference type="RefSeq" id="XP_029740624.1">
    <property type="nucleotide sequence ID" value="XM_029882869.1"/>
</dbReference>
<feature type="compositionally biased region" description="Low complexity" evidence="6">
    <location>
        <begin position="71"/>
        <end position="84"/>
    </location>
</feature>
<dbReference type="AlphaFoldDB" id="A0A4V6EU05"/>
<evidence type="ECO:0000256" key="4">
    <source>
        <dbReference type="ARBA" id="ARBA00023163"/>
    </source>
</evidence>
<feature type="compositionally biased region" description="Basic and acidic residues" evidence="6">
    <location>
        <begin position="444"/>
        <end position="465"/>
    </location>
</feature>
<dbReference type="GO" id="GO:0046983">
    <property type="term" value="F:protein dimerization activity"/>
    <property type="evidence" value="ECO:0007669"/>
    <property type="project" value="InterPro"/>
</dbReference>
<evidence type="ECO:0000256" key="2">
    <source>
        <dbReference type="ARBA" id="ARBA00023125"/>
    </source>
</evidence>
<dbReference type="SMART" id="SM00353">
    <property type="entry name" value="HLH"/>
    <property type="match status" value="1"/>
</dbReference>
<dbReference type="InterPro" id="IPR036638">
    <property type="entry name" value="HLH_DNA-bd_sf"/>
</dbReference>
<reference evidence="8 9" key="1">
    <citation type="submission" date="2019-05" db="EMBL/GenBank/DDBJ databases">
        <title>Sporisorium graminicola CBS 10092 draft sequencing and annotation.</title>
        <authorList>
            <person name="Solano-Gonzalez S."/>
            <person name="Caddick M.X."/>
            <person name="Darby A."/>
        </authorList>
    </citation>
    <scope>NUCLEOTIDE SEQUENCE [LARGE SCALE GENOMIC DNA]</scope>
    <source>
        <strain evidence="8 9">CBS 10092</strain>
    </source>
</reference>
<dbReference type="PROSITE" id="PS50888">
    <property type="entry name" value="BHLH"/>
    <property type="match status" value="1"/>
</dbReference>
<dbReference type="Pfam" id="PF00010">
    <property type="entry name" value="HLH"/>
    <property type="match status" value="1"/>
</dbReference>
<evidence type="ECO:0000256" key="5">
    <source>
        <dbReference type="ARBA" id="ARBA00023242"/>
    </source>
</evidence>
<dbReference type="PANTHER" id="PTHR10328:SF3">
    <property type="entry name" value="PROTEIN MAX"/>
    <property type="match status" value="1"/>
</dbReference>
<dbReference type="GO" id="GO:0003700">
    <property type="term" value="F:DNA-binding transcription factor activity"/>
    <property type="evidence" value="ECO:0007669"/>
    <property type="project" value="TreeGrafter"/>
</dbReference>
<dbReference type="InterPro" id="IPR011598">
    <property type="entry name" value="bHLH_dom"/>
</dbReference>
<name>A0A4V6EU05_9BASI</name>
<feature type="domain" description="BHLH" evidence="7">
    <location>
        <begin position="367"/>
        <end position="418"/>
    </location>
</feature>
<dbReference type="KEGG" id="sgra:EX895_002270"/>
<keyword evidence="4" id="KW-0804">Transcription</keyword>
<feature type="compositionally biased region" description="Low complexity" evidence="6">
    <location>
        <begin position="473"/>
        <end position="485"/>
    </location>
</feature>
<dbReference type="Gene3D" id="4.10.280.10">
    <property type="entry name" value="Helix-loop-helix DNA-binding domain"/>
    <property type="match status" value="1"/>
</dbReference>
<evidence type="ECO:0000256" key="1">
    <source>
        <dbReference type="ARBA" id="ARBA00023015"/>
    </source>
</evidence>
<gene>
    <name evidence="8" type="ORF">EX895_002270</name>
</gene>
<feature type="region of interest" description="Disordered" evidence="6">
    <location>
        <begin position="546"/>
        <end position="639"/>
    </location>
</feature>
<feature type="compositionally biased region" description="Basic and acidic residues" evidence="6">
    <location>
        <begin position="1"/>
        <end position="11"/>
    </location>
</feature>
<dbReference type="GO" id="GO:0090575">
    <property type="term" value="C:RNA polymerase II transcription regulator complex"/>
    <property type="evidence" value="ECO:0007669"/>
    <property type="project" value="TreeGrafter"/>
</dbReference>
<keyword evidence="1" id="KW-0805">Transcription regulation</keyword>
<feature type="region of interest" description="Disordered" evidence="6">
    <location>
        <begin position="429"/>
        <end position="495"/>
    </location>
</feature>
<dbReference type="PANTHER" id="PTHR10328">
    <property type="entry name" value="PROTEIN MAX MYC-ASSOCIATED FACTOR X"/>
    <property type="match status" value="1"/>
</dbReference>
<organism evidence="8 9">
    <name type="scientific">Sporisorium graminicola</name>
    <dbReference type="NCBI Taxonomy" id="280036"/>
    <lineage>
        <taxon>Eukaryota</taxon>
        <taxon>Fungi</taxon>
        <taxon>Dikarya</taxon>
        <taxon>Basidiomycota</taxon>
        <taxon>Ustilaginomycotina</taxon>
        <taxon>Ustilaginomycetes</taxon>
        <taxon>Ustilaginales</taxon>
        <taxon>Ustilaginaceae</taxon>
        <taxon>Sporisorium</taxon>
    </lineage>
</organism>
<dbReference type="CDD" id="cd11405">
    <property type="entry name" value="bHLHzip_MLXIP_like"/>
    <property type="match status" value="1"/>
</dbReference>
<keyword evidence="2" id="KW-0238">DNA-binding</keyword>
<feature type="compositionally biased region" description="Basic and acidic residues" evidence="6">
    <location>
        <begin position="24"/>
        <end position="39"/>
    </location>
</feature>
<proteinExistence type="predicted"/>
<dbReference type="OrthoDB" id="5778525at2759"/>
<feature type="region of interest" description="Disordered" evidence="6">
    <location>
        <begin position="1"/>
        <end position="342"/>
    </location>
</feature>
<feature type="compositionally biased region" description="Basic and acidic residues" evidence="6">
    <location>
        <begin position="135"/>
        <end position="149"/>
    </location>
</feature>
<comment type="caution">
    <text evidence="8">The sequence shown here is derived from an EMBL/GenBank/DDBJ whole genome shotgun (WGS) entry which is preliminary data.</text>
</comment>
<keyword evidence="3" id="KW-0010">Activator</keyword>
<evidence type="ECO:0000259" key="7">
    <source>
        <dbReference type="PROSITE" id="PS50888"/>
    </source>
</evidence>
<dbReference type="SUPFAM" id="SSF47459">
    <property type="entry name" value="HLH, helix-loop-helix DNA-binding domain"/>
    <property type="match status" value="1"/>
</dbReference>
<feature type="compositionally biased region" description="Basic and acidic residues" evidence="6">
    <location>
        <begin position="560"/>
        <end position="586"/>
    </location>
</feature>
<keyword evidence="9" id="KW-1185">Reference proteome</keyword>
<keyword evidence="5" id="KW-0539">Nucleus</keyword>
<feature type="compositionally biased region" description="Basic and acidic residues" evidence="6">
    <location>
        <begin position="614"/>
        <end position="625"/>
    </location>
</feature>